<keyword evidence="1" id="KW-0472">Membrane</keyword>
<dbReference type="AlphaFoldDB" id="A0A833RW00"/>
<feature type="transmembrane region" description="Helical" evidence="1">
    <location>
        <begin position="107"/>
        <end position="125"/>
    </location>
</feature>
<feature type="transmembrane region" description="Helical" evidence="1">
    <location>
        <begin position="72"/>
        <end position="95"/>
    </location>
</feature>
<reference evidence="2" key="1">
    <citation type="submission" date="2019-11" db="EMBL/GenBank/DDBJ databases">
        <title>The nuclear and mitochondrial genomes of Frieseomelitta varia - a highly eusocial stingless bee (Meliponini) with a permanently sterile worker caste.</title>
        <authorList>
            <person name="Freitas F.C.P."/>
            <person name="Lourenco A.P."/>
            <person name="Nunes F.M.F."/>
            <person name="Paschoal A.R."/>
            <person name="Abreu F.C.P."/>
            <person name="Barbin F.O."/>
            <person name="Bataglia L."/>
            <person name="Cardoso-Junior C.A.M."/>
            <person name="Cervoni M.S."/>
            <person name="Silva S.R."/>
            <person name="Dalarmi F."/>
            <person name="Del Lama M.A."/>
            <person name="Depintor T.S."/>
            <person name="Ferreira K.M."/>
            <person name="Goria P.S."/>
            <person name="Jaskot M.C."/>
            <person name="Lago D.C."/>
            <person name="Luna-Lucena D."/>
            <person name="Moda L.M."/>
            <person name="Nascimento L."/>
            <person name="Pedrino M."/>
            <person name="Rabico F.O."/>
            <person name="Sanches F.C."/>
            <person name="Santos D.E."/>
            <person name="Santos C.G."/>
            <person name="Vieira J."/>
            <person name="Lopes T.F."/>
            <person name="Barchuk A.R."/>
            <person name="Hartfelder K."/>
            <person name="Simoes Z.L.P."/>
            <person name="Bitondi M.M.G."/>
            <person name="Pinheiro D.G."/>
        </authorList>
    </citation>
    <scope>NUCLEOTIDE SEQUENCE</scope>
    <source>
        <strain evidence="2">USP_RPSP 00005682</strain>
        <tissue evidence="2">Whole individual</tissue>
    </source>
</reference>
<proteinExistence type="predicted"/>
<keyword evidence="3" id="KW-1185">Reference proteome</keyword>
<protein>
    <submittedName>
        <fullName evidence="2">Uncharacterized protein</fullName>
    </submittedName>
</protein>
<evidence type="ECO:0000256" key="1">
    <source>
        <dbReference type="SAM" id="Phobius"/>
    </source>
</evidence>
<evidence type="ECO:0000313" key="3">
    <source>
        <dbReference type="Proteomes" id="UP000655588"/>
    </source>
</evidence>
<evidence type="ECO:0000313" key="2">
    <source>
        <dbReference type="EMBL" id="KAF3423707.1"/>
    </source>
</evidence>
<accession>A0A833RW00</accession>
<sequence>MKITNEVPWKKFLDGRDQLFNEVDKKYNEARKLFRKFSELKVAIGWNRGNMELVGIWPEPSRTHERLPNFKALLYLSIIIVFGVGPQSANLFFIWEDLELVTENLSTANIPGINAMIKLIFALYYKECTCKIFYQLAKLSTIATVV</sequence>
<organism evidence="2 3">
    <name type="scientific">Frieseomelitta varia</name>
    <dbReference type="NCBI Taxonomy" id="561572"/>
    <lineage>
        <taxon>Eukaryota</taxon>
        <taxon>Metazoa</taxon>
        <taxon>Ecdysozoa</taxon>
        <taxon>Arthropoda</taxon>
        <taxon>Hexapoda</taxon>
        <taxon>Insecta</taxon>
        <taxon>Pterygota</taxon>
        <taxon>Neoptera</taxon>
        <taxon>Endopterygota</taxon>
        <taxon>Hymenoptera</taxon>
        <taxon>Apocrita</taxon>
        <taxon>Aculeata</taxon>
        <taxon>Apoidea</taxon>
        <taxon>Anthophila</taxon>
        <taxon>Apidae</taxon>
        <taxon>Frieseomelitta</taxon>
    </lineage>
</organism>
<keyword evidence="1" id="KW-1133">Transmembrane helix</keyword>
<dbReference type="EMBL" id="WNWW01000544">
    <property type="protein sequence ID" value="KAF3423707.1"/>
    <property type="molecule type" value="Genomic_DNA"/>
</dbReference>
<comment type="caution">
    <text evidence="2">The sequence shown here is derived from an EMBL/GenBank/DDBJ whole genome shotgun (WGS) entry which is preliminary data.</text>
</comment>
<name>A0A833RW00_9HYME</name>
<dbReference type="Proteomes" id="UP000655588">
    <property type="component" value="Unassembled WGS sequence"/>
</dbReference>
<gene>
    <name evidence="2" type="ORF">E2986_11805</name>
</gene>
<keyword evidence="1" id="KW-0812">Transmembrane</keyword>